<sequence>LPKKAKGQKRQLDHIVLYLEDVYSSRVNKEMDLLE</sequence>
<evidence type="ECO:0000313" key="1">
    <source>
        <dbReference type="Proteomes" id="UP000095286"/>
    </source>
</evidence>
<proteinExistence type="predicted"/>
<organism evidence="1 2">
    <name type="scientific">Rhabditophanes sp. KR3021</name>
    <dbReference type="NCBI Taxonomy" id="114890"/>
    <lineage>
        <taxon>Eukaryota</taxon>
        <taxon>Metazoa</taxon>
        <taxon>Ecdysozoa</taxon>
        <taxon>Nematoda</taxon>
        <taxon>Chromadorea</taxon>
        <taxon>Rhabditida</taxon>
        <taxon>Tylenchina</taxon>
        <taxon>Panagrolaimomorpha</taxon>
        <taxon>Strongyloidoidea</taxon>
        <taxon>Alloionematidae</taxon>
        <taxon>Rhabditophanes</taxon>
    </lineage>
</organism>
<protein>
    <submittedName>
        <fullName evidence="2">Ribosome-binding factor A</fullName>
    </submittedName>
</protein>
<reference evidence="2" key="1">
    <citation type="submission" date="2016-11" db="UniProtKB">
        <authorList>
            <consortium name="WormBaseParasite"/>
        </authorList>
    </citation>
    <scope>IDENTIFICATION</scope>
    <source>
        <strain evidence="2">KR3021</strain>
    </source>
</reference>
<dbReference type="WBParaSite" id="RSKR_0001186500.1">
    <property type="protein sequence ID" value="RSKR_0001186500.1"/>
    <property type="gene ID" value="RSKR_0001186500"/>
</dbReference>
<dbReference type="Proteomes" id="UP000095286">
    <property type="component" value="Unplaced"/>
</dbReference>
<name>A0AC35UIG7_9BILA</name>
<accession>A0AC35UIG7</accession>
<evidence type="ECO:0000313" key="2">
    <source>
        <dbReference type="WBParaSite" id="RSKR_0001186500.1"/>
    </source>
</evidence>